<dbReference type="SMART" id="SM00306">
    <property type="entry name" value="HintN"/>
    <property type="match status" value="1"/>
</dbReference>
<feature type="transmembrane region" description="Helical" evidence="2">
    <location>
        <begin position="311"/>
        <end position="332"/>
    </location>
</feature>
<dbReference type="GO" id="GO:0016540">
    <property type="term" value="P:protein autoprocessing"/>
    <property type="evidence" value="ECO:0007669"/>
    <property type="project" value="InterPro"/>
</dbReference>
<feature type="transmembrane region" description="Helical" evidence="2">
    <location>
        <begin position="658"/>
        <end position="678"/>
    </location>
</feature>
<evidence type="ECO:0000259" key="3">
    <source>
        <dbReference type="PROSITE" id="PS50026"/>
    </source>
</evidence>
<dbReference type="PROSITE" id="PS00022">
    <property type="entry name" value="EGF_1"/>
    <property type="match status" value="1"/>
</dbReference>
<feature type="disulfide bond" evidence="1">
    <location>
        <begin position="444"/>
        <end position="453"/>
    </location>
</feature>
<proteinExistence type="predicted"/>
<dbReference type="GO" id="GO:0016539">
    <property type="term" value="P:intein-mediated protein splicing"/>
    <property type="evidence" value="ECO:0007669"/>
    <property type="project" value="InterPro"/>
</dbReference>
<feature type="transmembrane region" description="Helical" evidence="2">
    <location>
        <begin position="371"/>
        <end position="394"/>
    </location>
</feature>
<dbReference type="CDD" id="cd00081">
    <property type="entry name" value="Hint"/>
    <property type="match status" value="1"/>
</dbReference>
<organism evidence="4 6">
    <name type="scientific">Adineta steineri</name>
    <dbReference type="NCBI Taxonomy" id="433720"/>
    <lineage>
        <taxon>Eukaryota</taxon>
        <taxon>Metazoa</taxon>
        <taxon>Spiralia</taxon>
        <taxon>Gnathifera</taxon>
        <taxon>Rotifera</taxon>
        <taxon>Eurotatoria</taxon>
        <taxon>Bdelloidea</taxon>
        <taxon>Adinetida</taxon>
        <taxon>Adinetidae</taxon>
        <taxon>Adineta</taxon>
    </lineage>
</organism>
<dbReference type="InterPro" id="IPR036844">
    <property type="entry name" value="Hint_dom_sf"/>
</dbReference>
<dbReference type="EMBL" id="CAJOBB010002731">
    <property type="protein sequence ID" value="CAF3994083.1"/>
    <property type="molecule type" value="Genomic_DNA"/>
</dbReference>
<dbReference type="PANTHER" id="PTHR11889:SF31">
    <property type="entry name" value="PROTEIN HEDGEHOG"/>
    <property type="match status" value="1"/>
</dbReference>
<dbReference type="PANTHER" id="PTHR11889">
    <property type="entry name" value="HEDGEHOG"/>
    <property type="match status" value="1"/>
</dbReference>
<dbReference type="Gene3D" id="2.170.16.10">
    <property type="entry name" value="Hedgehog/Intein (Hint) domain"/>
    <property type="match status" value="1"/>
</dbReference>
<comment type="caution">
    <text evidence="1">Lacks conserved residue(s) required for the propagation of feature annotation.</text>
</comment>
<dbReference type="AlphaFoldDB" id="A0A814MS25"/>
<accession>A0A814MS25</accession>
<dbReference type="SUPFAM" id="SSF51294">
    <property type="entry name" value="Hedgehog/intein (Hint) domain"/>
    <property type="match status" value="1"/>
</dbReference>
<keyword evidence="1" id="KW-1015">Disulfide bond</keyword>
<evidence type="ECO:0000256" key="1">
    <source>
        <dbReference type="PROSITE-ProRule" id="PRU00076"/>
    </source>
</evidence>
<comment type="caution">
    <text evidence="4">The sequence shown here is derived from an EMBL/GenBank/DDBJ whole genome shotgun (WGS) entry which is preliminary data.</text>
</comment>
<dbReference type="InterPro" id="IPR000742">
    <property type="entry name" value="EGF"/>
</dbReference>
<keyword evidence="1" id="KW-0245">EGF-like domain</keyword>
<dbReference type="EMBL" id="CAJNOE010000243">
    <property type="protein sequence ID" value="CAF1083178.1"/>
    <property type="molecule type" value="Genomic_DNA"/>
</dbReference>
<gene>
    <name evidence="4" type="ORF">IZO911_LOCUS22076</name>
    <name evidence="5" type="ORF">KXQ929_LOCUS28081</name>
</gene>
<dbReference type="PROSITE" id="PS50026">
    <property type="entry name" value="EGF_3"/>
    <property type="match status" value="1"/>
</dbReference>
<keyword evidence="2" id="KW-0472">Membrane</keyword>
<dbReference type="InterPro" id="IPR050387">
    <property type="entry name" value="Hedgehog_Signaling"/>
</dbReference>
<feature type="disulfide bond" evidence="1">
    <location>
        <begin position="426"/>
        <end position="436"/>
    </location>
</feature>
<evidence type="ECO:0000313" key="6">
    <source>
        <dbReference type="Proteomes" id="UP000663860"/>
    </source>
</evidence>
<dbReference type="InterPro" id="IPR001767">
    <property type="entry name" value="Hedgehog_Hint"/>
</dbReference>
<keyword evidence="2" id="KW-0812">Transmembrane</keyword>
<dbReference type="Gene3D" id="2.10.25.10">
    <property type="entry name" value="Laminin"/>
    <property type="match status" value="1"/>
</dbReference>
<reference evidence="4" key="1">
    <citation type="submission" date="2021-02" db="EMBL/GenBank/DDBJ databases">
        <authorList>
            <person name="Nowell W R."/>
        </authorList>
    </citation>
    <scope>NUCLEOTIDE SEQUENCE</scope>
</reference>
<dbReference type="InterPro" id="IPR006141">
    <property type="entry name" value="Intein_N"/>
</dbReference>
<dbReference type="Proteomes" id="UP000663860">
    <property type="component" value="Unassembled WGS sequence"/>
</dbReference>
<evidence type="ECO:0000256" key="2">
    <source>
        <dbReference type="SAM" id="Phobius"/>
    </source>
</evidence>
<dbReference type="PROSITE" id="PS50817">
    <property type="entry name" value="INTEIN_N_TER"/>
    <property type="match status" value="1"/>
</dbReference>
<evidence type="ECO:0000313" key="5">
    <source>
        <dbReference type="EMBL" id="CAF3994083.1"/>
    </source>
</evidence>
<dbReference type="Proteomes" id="UP000663868">
    <property type="component" value="Unassembled WGS sequence"/>
</dbReference>
<sequence>MKTFDKPSFNLYNQLRQKHGDKLKCPCSSIVSTYERYVSIEPVFHEICSSPYVEDQWQLYLVAGLVSNLSNYAQRDYRRFLYAHLRFLTELCQLSKESTDKAIKQFLTSLSVSAELMSEIKFHERLELLIEQVRSNAPAAFAHNLLLIRNINLGNAIISAYGTNYEYIFDGVEDDNSYFATQAILYDDGCTCGLYLNCTTQASFIEAHSSETIAIKGLKIGCTPSESLHASTLECFYNQSCLNLIQKYTNSINRMTPFSASTSRFSINTTIDQLINSLFVEQWKTTKSYSIYFELCSPMLCSYTYIQKFNLLYAVTLLLGLQGGLTIILNWICPKIVRFANKCEHIESNSAQILDTPLETSCLPCRKRMSIWSICLIVVGILIIAGVVVVTYIVTRKKEETQANTWTKITTLSTTTAITTSTKAVCLPTCLNGGTCTQPNVCDCTKDWKGAYCETDNKCYYGKDQVQLVNGEKRSIEYLKVGDRVWSISPDGSSLIEDEIVMMADSGPNTPAMFYTFKTIEGYEVSLTNRHTIPVFDPNDNQVRIVRASQVTREHYLIMYNKKGAIENISINTRIGFYAPLTLTGYLAVNNISTSVFSDSYRLSQNSFQHAFMPVRVYYHVMRWYFGKTYNPFETNIKEGLHPVVAFYKQHSGTIRTVVLTIENVIPALLIIFILYYIQKIFIRLFYSGLDKSN</sequence>
<dbReference type="InterPro" id="IPR003587">
    <property type="entry name" value="Hint_dom_N"/>
</dbReference>
<evidence type="ECO:0000313" key="4">
    <source>
        <dbReference type="EMBL" id="CAF1083178.1"/>
    </source>
</evidence>
<feature type="domain" description="EGF-like" evidence="3">
    <location>
        <begin position="422"/>
        <end position="454"/>
    </location>
</feature>
<name>A0A814MS25_9BILA</name>
<keyword evidence="2" id="KW-1133">Transmembrane helix</keyword>
<dbReference type="Pfam" id="PF01079">
    <property type="entry name" value="Hint"/>
    <property type="match status" value="1"/>
</dbReference>
<protein>
    <recommendedName>
        <fullName evidence="3">EGF-like domain-containing protein</fullName>
    </recommendedName>
</protein>